<evidence type="ECO:0000256" key="6">
    <source>
        <dbReference type="PROSITE-ProRule" id="PRU00354"/>
    </source>
</evidence>
<comment type="catalytic activity">
    <reaction evidence="4">
        <text>S-adenosyl 3-(methylsulfanyl)propylamine + spermidine = thermospermine + S-methyl-5'-thioadenosine + H(+)</text>
        <dbReference type="Rhea" id="RHEA:30515"/>
        <dbReference type="ChEBI" id="CHEBI:15378"/>
        <dbReference type="ChEBI" id="CHEBI:17509"/>
        <dbReference type="ChEBI" id="CHEBI:57443"/>
        <dbReference type="ChEBI" id="CHEBI:57834"/>
        <dbReference type="ChEBI" id="CHEBI:59903"/>
        <dbReference type="EC" id="2.5.1.79"/>
    </reaction>
</comment>
<dbReference type="Pfam" id="PF01564">
    <property type="entry name" value="Spermine_synth"/>
    <property type="match status" value="1"/>
</dbReference>
<dbReference type="InterPro" id="IPR001045">
    <property type="entry name" value="Spermi_synthase"/>
</dbReference>
<sequence>MTAPTWKWFIEYTSPTQAHMHGVKDYLYCGETEYQKVEIIDTEAFGLCLVLDGKIQSAEFDEYIYHECLIHPAMVLHPNPEKIMIVGGGEGAVIREILKHPSIERVLMVDIDREVVELCDKYLPAWNNGAFKDPRVELKFMDARKYLEETEETFDIIFSDLTEPLDDGPSYLLFTREFYETVYQKLKNKGIIALQSGSFNPNLIKCHSAINNTLSLVFENVNSYSAFIPSYDASWGFTLASKEFSSKELKKEEIDNILKERKINDLRFYDGETHQHMFSVPLDIRRSKERETSIIEDNSPLFTY</sequence>
<feature type="binding site" evidence="5">
    <location>
        <position position="110"/>
    </location>
    <ligand>
        <name>S-methyl-5'-thioadenosine</name>
        <dbReference type="ChEBI" id="CHEBI:17509"/>
    </ligand>
</feature>
<dbReference type="InterPro" id="IPR029063">
    <property type="entry name" value="SAM-dependent_MTases_sf"/>
</dbReference>
<gene>
    <name evidence="5" type="primary">speE</name>
    <name evidence="8" type="ORF">D5R97_00020</name>
</gene>
<dbReference type="Gene3D" id="2.30.140.10">
    <property type="entry name" value="Spermidine synthase, tetramerisation domain"/>
    <property type="match status" value="1"/>
</dbReference>
<dbReference type="CDD" id="cd02440">
    <property type="entry name" value="AdoMet_MTases"/>
    <property type="match status" value="1"/>
</dbReference>
<dbReference type="Proteomes" id="UP000285138">
    <property type="component" value="Unassembled WGS sequence"/>
</dbReference>
<comment type="caution">
    <text evidence="8">The sequence shown here is derived from an EMBL/GenBank/DDBJ whole genome shotgun (WGS) entry which is preliminary data.</text>
</comment>
<dbReference type="PANTHER" id="PTHR43317:SF1">
    <property type="entry name" value="THERMOSPERMINE SYNTHASE ACAULIS5"/>
    <property type="match status" value="1"/>
</dbReference>
<comment type="function">
    <text evidence="5">Catalyzes the irreversible transfer of a propylamine group from the amino donor S-adenosylmethioninamine (decarboxy-AdoMet) to putrescine (1,4-diaminobutane) to yield spermidine.</text>
</comment>
<dbReference type="GO" id="GO:0008295">
    <property type="term" value="P:spermidine biosynthetic process"/>
    <property type="evidence" value="ECO:0007669"/>
    <property type="project" value="UniProtKB-UniRule"/>
</dbReference>
<dbReference type="SUPFAM" id="SSF53335">
    <property type="entry name" value="S-adenosyl-L-methionine-dependent methyltransferases"/>
    <property type="match status" value="1"/>
</dbReference>
<dbReference type="GO" id="GO:0004766">
    <property type="term" value="F:spermidine synthase activity"/>
    <property type="evidence" value="ECO:0007669"/>
    <property type="project" value="UniProtKB-UniRule"/>
</dbReference>
<dbReference type="AlphaFoldDB" id="A0A424YJE9"/>
<dbReference type="HAMAP" id="MF_00198">
    <property type="entry name" value="Spermidine_synth"/>
    <property type="match status" value="1"/>
</dbReference>
<reference evidence="8 9" key="1">
    <citation type="submission" date="2018-08" db="EMBL/GenBank/DDBJ databases">
        <title>The metabolism and importance of syntrophic acetate oxidation coupled to methane or sulfide production in haloalkaline environments.</title>
        <authorList>
            <person name="Timmers P.H.A."/>
            <person name="Vavourakis C.D."/>
            <person name="Sorokin D.Y."/>
            <person name="Sinninghe Damste J.S."/>
            <person name="Muyzer G."/>
            <person name="Stams A.J.M."/>
            <person name="Plugge C.M."/>
        </authorList>
    </citation>
    <scope>NUCLEOTIDE SEQUENCE [LARGE SCALE GENOMIC DNA]</scope>
    <source>
        <strain evidence="8">MSAO_Bac1</strain>
    </source>
</reference>
<feature type="binding site" evidence="5">
    <location>
        <begin position="142"/>
        <end position="143"/>
    </location>
    <ligand>
        <name>S-methyl-5'-thioadenosine</name>
        <dbReference type="ChEBI" id="CHEBI:17509"/>
    </ligand>
</feature>
<dbReference type="Gene3D" id="3.40.50.150">
    <property type="entry name" value="Vaccinia Virus protein VP39"/>
    <property type="match status" value="1"/>
</dbReference>
<dbReference type="EC" id="2.5.1.16" evidence="5"/>
<evidence type="ECO:0000256" key="4">
    <source>
        <dbReference type="ARBA" id="ARBA00048874"/>
    </source>
</evidence>
<comment type="caution">
    <text evidence="5">Lacks conserved residue(s) required for the propagation of feature annotation.</text>
</comment>
<dbReference type="InterPro" id="IPR037163">
    <property type="entry name" value="Spermidine_synt_N_sf"/>
</dbReference>
<proteinExistence type="inferred from homology"/>
<name>A0A424YJE9_9FIRM</name>
<dbReference type="EMBL" id="QZAA01000001">
    <property type="protein sequence ID" value="RQD78765.1"/>
    <property type="molecule type" value="Genomic_DNA"/>
</dbReference>
<feature type="binding site" evidence="5">
    <location>
        <position position="90"/>
    </location>
    <ligand>
        <name>spermidine</name>
        <dbReference type="ChEBI" id="CHEBI:57834"/>
    </ligand>
</feature>
<keyword evidence="5" id="KW-0745">Spermidine biosynthesis</keyword>
<dbReference type="NCBIfam" id="NF037959">
    <property type="entry name" value="MFS_SpdSyn"/>
    <property type="match status" value="1"/>
</dbReference>
<evidence type="ECO:0000313" key="9">
    <source>
        <dbReference type="Proteomes" id="UP000285138"/>
    </source>
</evidence>
<feature type="active site" description="Proton acceptor" evidence="5 6">
    <location>
        <position position="160"/>
    </location>
</feature>
<dbReference type="PANTHER" id="PTHR43317">
    <property type="entry name" value="THERMOSPERMINE SYNTHASE ACAULIS5"/>
    <property type="match status" value="1"/>
</dbReference>
<evidence type="ECO:0000256" key="1">
    <source>
        <dbReference type="ARBA" id="ARBA00007867"/>
    </source>
</evidence>
<evidence type="ECO:0000259" key="7">
    <source>
        <dbReference type="PROSITE" id="PS51006"/>
    </source>
</evidence>
<dbReference type="Pfam" id="PF17284">
    <property type="entry name" value="Spermine_synt_N"/>
    <property type="match status" value="1"/>
</dbReference>
<dbReference type="NCBIfam" id="TIGR00417">
    <property type="entry name" value="speE"/>
    <property type="match status" value="1"/>
</dbReference>
<dbReference type="InterPro" id="IPR030374">
    <property type="entry name" value="PABS"/>
</dbReference>
<dbReference type="NCBIfam" id="NF002010">
    <property type="entry name" value="PRK00811.1"/>
    <property type="match status" value="1"/>
</dbReference>
<keyword evidence="2 5" id="KW-0808">Transferase</keyword>
<evidence type="ECO:0000256" key="5">
    <source>
        <dbReference type="HAMAP-Rule" id="MF_00198"/>
    </source>
</evidence>
<comment type="catalytic activity">
    <reaction evidence="5">
        <text>S-adenosyl 3-(methylsulfanyl)propylamine + putrescine = S-methyl-5'-thioadenosine + spermidine + H(+)</text>
        <dbReference type="Rhea" id="RHEA:12721"/>
        <dbReference type="ChEBI" id="CHEBI:15378"/>
        <dbReference type="ChEBI" id="CHEBI:17509"/>
        <dbReference type="ChEBI" id="CHEBI:57443"/>
        <dbReference type="ChEBI" id="CHEBI:57834"/>
        <dbReference type="ChEBI" id="CHEBI:326268"/>
        <dbReference type="EC" id="2.5.1.16"/>
    </reaction>
</comment>
<organism evidence="8 9">
    <name type="scientific">Candidatus Syntrophonatronum acetioxidans</name>
    <dbReference type="NCBI Taxonomy" id="1795816"/>
    <lineage>
        <taxon>Bacteria</taxon>
        <taxon>Bacillati</taxon>
        <taxon>Bacillota</taxon>
        <taxon>Clostridia</taxon>
        <taxon>Eubacteriales</taxon>
        <taxon>Syntrophomonadaceae</taxon>
        <taxon>Candidatus Syntrophonatronum</taxon>
    </lineage>
</organism>
<evidence type="ECO:0000256" key="2">
    <source>
        <dbReference type="ARBA" id="ARBA00022679"/>
    </source>
</evidence>
<accession>A0A424YJE9</accession>
<dbReference type="FunFam" id="3.40.50.150:FF:000088">
    <property type="entry name" value="Polyamine aminopropyltransferase"/>
    <property type="match status" value="1"/>
</dbReference>
<feature type="binding site" evidence="5">
    <location>
        <position position="35"/>
    </location>
    <ligand>
        <name>S-methyl-5'-thioadenosine</name>
        <dbReference type="ChEBI" id="CHEBI:17509"/>
    </ligand>
</feature>
<feature type="binding site" evidence="5">
    <location>
        <position position="66"/>
    </location>
    <ligand>
        <name>spermidine</name>
        <dbReference type="ChEBI" id="CHEBI:57834"/>
    </ligand>
</feature>
<dbReference type="InterPro" id="IPR035246">
    <property type="entry name" value="Spermidine_synt_N"/>
</dbReference>
<feature type="domain" description="PABS" evidence="7">
    <location>
        <begin position="6"/>
        <end position="242"/>
    </location>
</feature>
<comment type="subunit">
    <text evidence="5">Homodimer or homotetramer.</text>
</comment>
<evidence type="ECO:0000313" key="8">
    <source>
        <dbReference type="EMBL" id="RQD78765.1"/>
    </source>
</evidence>
<dbReference type="PROSITE" id="PS51006">
    <property type="entry name" value="PABS_2"/>
    <property type="match status" value="1"/>
</dbReference>
<comment type="similarity">
    <text evidence="1 5">Belongs to the spermidine/spermine synthase family.</text>
</comment>
<dbReference type="GO" id="GO:0010487">
    <property type="term" value="F:thermospermine synthase activity"/>
    <property type="evidence" value="ECO:0007669"/>
    <property type="project" value="UniProtKB-EC"/>
</dbReference>
<comment type="pathway">
    <text evidence="5">Amine and polyamine biosynthesis; spermidine biosynthesis; spermidine from putrescine: step 1/1.</text>
</comment>
<dbReference type="UniPathway" id="UPA00248">
    <property type="reaction ID" value="UER00314"/>
</dbReference>
<protein>
    <recommendedName>
        <fullName evidence="5">Polyamine aminopropyltransferase</fullName>
    </recommendedName>
    <alternativeName>
        <fullName evidence="5">Putrescine aminopropyltransferase</fullName>
        <shortName evidence="5">PAPT</shortName>
    </alternativeName>
    <alternativeName>
        <fullName evidence="5">Spermidine synthase</fullName>
        <shortName evidence="5">SPDS</shortName>
        <shortName evidence="5">SPDSY</shortName>
        <ecNumber evidence="5">2.5.1.16</ecNumber>
    </alternativeName>
</protein>
<evidence type="ECO:0000256" key="3">
    <source>
        <dbReference type="ARBA" id="ARBA00023115"/>
    </source>
</evidence>
<keyword evidence="3 5" id="KW-0620">Polyamine biosynthesis</keyword>
<feature type="binding site" evidence="5">
    <location>
        <position position="169"/>
    </location>
    <ligand>
        <name>S-methyl-5'-thioadenosine</name>
        <dbReference type="ChEBI" id="CHEBI:17509"/>
    </ligand>
</feature>